<dbReference type="RefSeq" id="WP_394828960.1">
    <property type="nucleotide sequence ID" value="NZ_CP089984.1"/>
</dbReference>
<proteinExistence type="predicted"/>
<gene>
    <name evidence="1" type="ORF">LZC94_19180</name>
</gene>
<keyword evidence="2" id="KW-1185">Reference proteome</keyword>
<organism evidence="1 2">
    <name type="scientific">Pendulispora albinea</name>
    <dbReference type="NCBI Taxonomy" id="2741071"/>
    <lineage>
        <taxon>Bacteria</taxon>
        <taxon>Pseudomonadati</taxon>
        <taxon>Myxococcota</taxon>
        <taxon>Myxococcia</taxon>
        <taxon>Myxococcales</taxon>
        <taxon>Sorangiineae</taxon>
        <taxon>Pendulisporaceae</taxon>
        <taxon>Pendulispora</taxon>
    </lineage>
</organism>
<dbReference type="EMBL" id="CP089984">
    <property type="protein sequence ID" value="WXB19340.1"/>
    <property type="molecule type" value="Genomic_DNA"/>
</dbReference>
<sequence length="58" mass="6719">MLARTHWPALLHDLARRIEEAHRELGLHVRVEAFDDDYELSVRIPRAATRATNEAKEA</sequence>
<accession>A0ABZ2MA08</accession>
<reference evidence="1 2" key="1">
    <citation type="submission" date="2021-12" db="EMBL/GenBank/DDBJ databases">
        <title>Discovery of the Pendulisporaceae a myxobacterial family with distinct sporulation behavior and unique specialized metabolism.</title>
        <authorList>
            <person name="Garcia R."/>
            <person name="Popoff A."/>
            <person name="Bader C.D."/>
            <person name="Loehr J."/>
            <person name="Walesch S."/>
            <person name="Walt C."/>
            <person name="Boldt J."/>
            <person name="Bunk B."/>
            <person name="Haeckl F.J.F.P.J."/>
            <person name="Gunesch A.P."/>
            <person name="Birkelbach J."/>
            <person name="Nuebel U."/>
            <person name="Pietschmann T."/>
            <person name="Bach T."/>
            <person name="Mueller R."/>
        </authorList>
    </citation>
    <scope>NUCLEOTIDE SEQUENCE [LARGE SCALE GENOMIC DNA]</scope>
    <source>
        <strain evidence="1 2">MSr11954</strain>
    </source>
</reference>
<name>A0ABZ2MA08_9BACT</name>
<protein>
    <submittedName>
        <fullName evidence="1">Uncharacterized protein</fullName>
    </submittedName>
</protein>
<dbReference type="Proteomes" id="UP001370348">
    <property type="component" value="Chromosome"/>
</dbReference>
<evidence type="ECO:0000313" key="1">
    <source>
        <dbReference type="EMBL" id="WXB19340.1"/>
    </source>
</evidence>
<evidence type="ECO:0000313" key="2">
    <source>
        <dbReference type="Proteomes" id="UP001370348"/>
    </source>
</evidence>